<dbReference type="InterPro" id="IPR047150">
    <property type="entry name" value="SGT"/>
</dbReference>
<dbReference type="PANTHER" id="PTHR45831:SF4">
    <property type="match status" value="1"/>
</dbReference>
<feature type="compositionally biased region" description="Low complexity" evidence="4">
    <location>
        <begin position="689"/>
        <end position="704"/>
    </location>
</feature>
<dbReference type="InterPro" id="IPR011990">
    <property type="entry name" value="TPR-like_helical_dom_sf"/>
</dbReference>
<feature type="repeat" description="TPR" evidence="3">
    <location>
        <begin position="14"/>
        <end position="47"/>
    </location>
</feature>
<keyword evidence="1" id="KW-0677">Repeat</keyword>
<dbReference type="EMBL" id="ML119650">
    <property type="protein sequence ID" value="RPA86264.1"/>
    <property type="molecule type" value="Genomic_DNA"/>
</dbReference>
<evidence type="ECO:0000313" key="6">
    <source>
        <dbReference type="Proteomes" id="UP000275078"/>
    </source>
</evidence>
<dbReference type="Proteomes" id="UP000275078">
    <property type="component" value="Unassembled WGS sequence"/>
</dbReference>
<dbReference type="STRING" id="1160509.A0A3N4IX93"/>
<proteinExistence type="predicted"/>
<dbReference type="OrthoDB" id="20872at2759"/>
<feature type="region of interest" description="Disordered" evidence="4">
    <location>
        <begin position="689"/>
        <end position="744"/>
    </location>
</feature>
<dbReference type="SMART" id="SM00028">
    <property type="entry name" value="TPR"/>
    <property type="match status" value="2"/>
</dbReference>
<dbReference type="Gene3D" id="1.25.40.10">
    <property type="entry name" value="Tetratricopeptide repeat domain"/>
    <property type="match status" value="1"/>
</dbReference>
<protein>
    <submittedName>
        <fullName evidence="5">Uncharacterized protein</fullName>
    </submittedName>
</protein>
<dbReference type="SUPFAM" id="SSF48452">
    <property type="entry name" value="TPR-like"/>
    <property type="match status" value="1"/>
</dbReference>
<organism evidence="5 6">
    <name type="scientific">Ascobolus immersus RN42</name>
    <dbReference type="NCBI Taxonomy" id="1160509"/>
    <lineage>
        <taxon>Eukaryota</taxon>
        <taxon>Fungi</taxon>
        <taxon>Dikarya</taxon>
        <taxon>Ascomycota</taxon>
        <taxon>Pezizomycotina</taxon>
        <taxon>Pezizomycetes</taxon>
        <taxon>Pezizales</taxon>
        <taxon>Ascobolaceae</taxon>
        <taxon>Ascobolus</taxon>
    </lineage>
</organism>
<accession>A0A3N4IX93</accession>
<dbReference type="PANTHER" id="PTHR45831">
    <property type="entry name" value="LD24721P"/>
    <property type="match status" value="1"/>
</dbReference>
<evidence type="ECO:0000256" key="4">
    <source>
        <dbReference type="SAM" id="MobiDB-lite"/>
    </source>
</evidence>
<gene>
    <name evidence="5" type="ORF">BJ508DRAFT_411440</name>
</gene>
<dbReference type="InterPro" id="IPR019734">
    <property type="entry name" value="TPR_rpt"/>
</dbReference>
<keyword evidence="2 3" id="KW-0802">TPR repeat</keyword>
<dbReference type="GO" id="GO:0072380">
    <property type="term" value="C:TRC complex"/>
    <property type="evidence" value="ECO:0007669"/>
    <property type="project" value="TreeGrafter"/>
</dbReference>
<dbReference type="GO" id="GO:0016020">
    <property type="term" value="C:membrane"/>
    <property type="evidence" value="ECO:0007669"/>
    <property type="project" value="TreeGrafter"/>
</dbReference>
<evidence type="ECO:0000256" key="2">
    <source>
        <dbReference type="ARBA" id="ARBA00022803"/>
    </source>
</evidence>
<sequence>MTNTHVSEEHVLRAEILREEGNRHYKAKEYGKAIATYTEALSLNPNSAVLYLNRSAAFLAKKQYGQSLNDANHSIQLAPSWSKPQKRQAVLLEYLGRDIDANYSYLATAKKIEDDPTLDDESRQREFRDVNTKMYDLVKKINKPEIQAPGGHVGFLIPDNPGIRVKMEKQRRAALGDTSWPELGMYQRKLLDAQTQYEEALDRLMRYRLIFKSGRPCGRSAITGELDTLFSLATAILEDSKVIALTRESHKRLCLVIDSEPKQYDTVDIKTPVKETIAIYNDRLTNPSEPNKPGVNYSLTGWDQVRRAVQTSISLRILYGYIGEHTDYEQHAANQPEDDIRLAVELIEEGRRVWADVPEELKGPCFSIEFLRATKIMLGETLAATYTRKPQNRSQNPRLLEEVAEIGEWLLDSFTQQPTPSLPKEDPNYWHLYYTYYLRAAQRAHWFLAFSNHRSALNYHKIHLDHPDGRRGPFIYEPKGLARAAYHYARAAAFSAYDDPERETFIRGAIHAMIFRGDYATGDLMMLGDLANHVRDFIRPLLEDLKTSRLHEGFAAMRAFLKMRERVLPQMINAIELPLLTWETGMQPDLEVTKDTAPEHCRQLMEEDGFIDVVSYIRAGWQYRKDVCGEPTEQVGDEKVMGKLSRPAMKWYEAEPKPLPGPEMEIKKWEPTSTPELVSLKVPAYSRARAPSAGSQGSASPEAPFRVVSTTTDAASAQVAPVAPHAAGSGGEDGGDGGHCSDID</sequence>
<reference evidence="5 6" key="1">
    <citation type="journal article" date="2018" name="Nat. Ecol. Evol.">
        <title>Pezizomycetes genomes reveal the molecular basis of ectomycorrhizal truffle lifestyle.</title>
        <authorList>
            <person name="Murat C."/>
            <person name="Payen T."/>
            <person name="Noel B."/>
            <person name="Kuo A."/>
            <person name="Morin E."/>
            <person name="Chen J."/>
            <person name="Kohler A."/>
            <person name="Krizsan K."/>
            <person name="Balestrini R."/>
            <person name="Da Silva C."/>
            <person name="Montanini B."/>
            <person name="Hainaut M."/>
            <person name="Levati E."/>
            <person name="Barry K.W."/>
            <person name="Belfiori B."/>
            <person name="Cichocki N."/>
            <person name="Clum A."/>
            <person name="Dockter R.B."/>
            <person name="Fauchery L."/>
            <person name="Guy J."/>
            <person name="Iotti M."/>
            <person name="Le Tacon F."/>
            <person name="Lindquist E.A."/>
            <person name="Lipzen A."/>
            <person name="Malagnac F."/>
            <person name="Mello A."/>
            <person name="Molinier V."/>
            <person name="Miyauchi S."/>
            <person name="Poulain J."/>
            <person name="Riccioni C."/>
            <person name="Rubini A."/>
            <person name="Sitrit Y."/>
            <person name="Splivallo R."/>
            <person name="Traeger S."/>
            <person name="Wang M."/>
            <person name="Zifcakova L."/>
            <person name="Wipf D."/>
            <person name="Zambonelli A."/>
            <person name="Paolocci F."/>
            <person name="Nowrousian M."/>
            <person name="Ottonello S."/>
            <person name="Baldrian P."/>
            <person name="Spatafora J.W."/>
            <person name="Henrissat B."/>
            <person name="Nagy L.G."/>
            <person name="Aury J.M."/>
            <person name="Wincker P."/>
            <person name="Grigoriev I.V."/>
            <person name="Bonfante P."/>
            <person name="Martin F.M."/>
        </authorList>
    </citation>
    <scope>NUCLEOTIDE SEQUENCE [LARGE SCALE GENOMIC DNA]</scope>
    <source>
        <strain evidence="5 6">RN42</strain>
    </source>
</reference>
<name>A0A3N4IX93_ASCIM</name>
<evidence type="ECO:0000313" key="5">
    <source>
        <dbReference type="EMBL" id="RPA86264.1"/>
    </source>
</evidence>
<evidence type="ECO:0000256" key="1">
    <source>
        <dbReference type="ARBA" id="ARBA00022737"/>
    </source>
</evidence>
<dbReference type="AlphaFoldDB" id="A0A3N4IX93"/>
<dbReference type="PROSITE" id="PS50005">
    <property type="entry name" value="TPR"/>
    <property type="match status" value="1"/>
</dbReference>
<dbReference type="GO" id="GO:0006620">
    <property type="term" value="P:post-translational protein targeting to endoplasmic reticulum membrane"/>
    <property type="evidence" value="ECO:0007669"/>
    <property type="project" value="TreeGrafter"/>
</dbReference>
<evidence type="ECO:0000256" key="3">
    <source>
        <dbReference type="PROSITE-ProRule" id="PRU00339"/>
    </source>
</evidence>
<dbReference type="GO" id="GO:0060090">
    <property type="term" value="F:molecular adaptor activity"/>
    <property type="evidence" value="ECO:0007669"/>
    <property type="project" value="TreeGrafter"/>
</dbReference>
<keyword evidence="6" id="KW-1185">Reference proteome</keyword>